<feature type="region of interest" description="Disordered" evidence="1">
    <location>
        <begin position="83"/>
        <end position="102"/>
    </location>
</feature>
<dbReference type="EMBL" id="MZ475896">
    <property type="protein sequence ID" value="QYW04805.1"/>
    <property type="molecule type" value="Genomic_DNA"/>
</dbReference>
<dbReference type="Pfam" id="PF21277">
    <property type="entry name" value="T6SS_VgrG3-like_C"/>
    <property type="match status" value="1"/>
</dbReference>
<feature type="compositionally biased region" description="Basic and acidic residues" evidence="1">
    <location>
        <begin position="208"/>
        <end position="226"/>
    </location>
</feature>
<reference evidence="3" key="1">
    <citation type="submission" date="2021-06" db="EMBL/GenBank/DDBJ databases">
        <title>Complete genome sequence of Erwinia phage pEa_SNUABM_7.</title>
        <authorList>
            <person name="Kim S.G."/>
            <person name="Park S.C."/>
        </authorList>
    </citation>
    <scope>NUCLEOTIDE SEQUENCE</scope>
</reference>
<evidence type="ECO:0000313" key="3">
    <source>
        <dbReference type="EMBL" id="QYW04805.1"/>
    </source>
</evidence>
<protein>
    <recommendedName>
        <fullName evidence="2">Type VI secretion system spike protein VgrG3-like C-terminal domain-containing protein</fullName>
    </recommendedName>
</protein>
<evidence type="ECO:0000256" key="1">
    <source>
        <dbReference type="SAM" id="MobiDB-lite"/>
    </source>
</evidence>
<gene>
    <name evidence="3" type="ORF">pEaSNUABM7_00137</name>
</gene>
<proteinExistence type="predicted"/>
<organism evidence="3 4">
    <name type="scientific">Erwinia phage pEa_SNUABM_7</name>
    <dbReference type="NCBI Taxonomy" id="2866695"/>
    <lineage>
        <taxon>Viruses</taxon>
        <taxon>Duplodnaviria</taxon>
        <taxon>Heunggongvirae</taxon>
        <taxon>Uroviricota</taxon>
        <taxon>Caudoviricetes</taxon>
        <taxon>Snuvirus</taxon>
        <taxon>Snuvirus SNUABM7</taxon>
    </lineage>
</organism>
<sequence length="920" mass="97213">MAKPQEKELSALELMIEHADGLGSFVAGMPKGRKARKKGPDFSFNMHDDDLVDDEDEYYVGPGSRAKNRAVRERKAAREKERAININLSQDPSPRATVPNPKQVESALEDLFISGERSSDEIVDAIRDGTLVNQKTQKALEEWLAWEKSEAFRAKNKAKSDPYGQQNGEGGKSANDDGPPPADDGPGIDLDGPDRRRGRRRGRRYGRNRGERRGPGRDLPNRRRPLRERFPRLGKLGKWGSFAAVALTAAAGLGVGNWLKDKTDTDSVDDNASNEGAGKPDIVPAAVNPSVAQQDTTQADDSAAQTIAAKTPTAPSAVQDVAVAGTSALLMGASKRIPVIGPALGNGLSYANDVQHIDADQDMTDAEKAGAKKKAAGSAIGGTAGGSIGAVAGGWIGGILGSVVPVAGTAAGAALGATIGGILGDYFGSSVGEYVSDKITDTSDKMIADGEKDRQEKMDEYNDTTLENLDKSKTPAPVVVPFNLGALAGGMPGSGAGQYQGPFRAQPSRRMDSKQVTDIANKAIAEGGLGSVSEQFESGGRGVGTVSTGAGDAGGVSYGKHQLATNTGSMTNFLNSPEGKPFLARFGGLAPGTAQFNSVYKDVANTQGEEFDKAQGDYITRTHYAPLAAKVQNDVGVDLTKRGAGVKELMYSTAVQYGAGTSVIANALKGKDVNSMSDADMIKTIQDYKAATTDRYFKSSSAQTQQSVANRAQNEKDVLLKVSEADLNKSVKMPKLTDMSDEDRRIAEKFPELKKGTGKPEDYANTQVDANKNVPDLTGKGAVTPKQSQADYDRKMQDLVASGQGKELPAARKRVNDEQAGGLQPKEVQDQVSRIEPKQQPQPEVDHQPLVSVGDVARTEVPEPVAPPPAPTDTAKVTGAATPQQGPVPAQGRPGNAHSLDGIPVFMNDPMTNMITMDYM</sequence>
<dbReference type="Proteomes" id="UP000827609">
    <property type="component" value="Segment"/>
</dbReference>
<feature type="compositionally biased region" description="Basic residues" evidence="1">
    <location>
        <begin position="196"/>
        <end position="207"/>
    </location>
</feature>
<dbReference type="InterPro" id="IPR049073">
    <property type="entry name" value="T6SS_VgrG3-like_C"/>
</dbReference>
<name>A0AAE7WTC6_9CAUD</name>
<feature type="region of interest" description="Disordered" evidence="1">
    <location>
        <begin position="264"/>
        <end position="284"/>
    </location>
</feature>
<feature type="region of interest" description="Disordered" evidence="1">
    <location>
        <begin position="749"/>
        <end position="904"/>
    </location>
</feature>
<feature type="compositionally biased region" description="Basic and acidic residues" evidence="1">
    <location>
        <begin position="827"/>
        <end position="837"/>
    </location>
</feature>
<feature type="compositionally biased region" description="Basic and acidic residues" evidence="1">
    <location>
        <begin position="749"/>
        <end position="762"/>
    </location>
</feature>
<evidence type="ECO:0000259" key="2">
    <source>
        <dbReference type="Pfam" id="PF21277"/>
    </source>
</evidence>
<accession>A0AAE7WTC6</accession>
<feature type="domain" description="Type VI secretion system spike protein VgrG3-like C-terminal" evidence="2">
    <location>
        <begin position="529"/>
        <end position="716"/>
    </location>
</feature>
<keyword evidence="4" id="KW-1185">Reference proteome</keyword>
<evidence type="ECO:0000313" key="4">
    <source>
        <dbReference type="Proteomes" id="UP000827609"/>
    </source>
</evidence>
<feature type="region of interest" description="Disordered" evidence="1">
    <location>
        <begin position="25"/>
        <end position="48"/>
    </location>
</feature>
<feature type="region of interest" description="Disordered" evidence="1">
    <location>
        <begin position="154"/>
        <end position="226"/>
    </location>
</feature>